<dbReference type="PROSITE" id="PS51168">
    <property type="entry name" value="CHORISMATE_MUT_2"/>
    <property type="match status" value="1"/>
</dbReference>
<dbReference type="SUPFAM" id="SSF55729">
    <property type="entry name" value="Acyl-CoA N-acyltransferases (Nat)"/>
    <property type="match status" value="1"/>
</dbReference>
<feature type="domain" description="N-acetyltransferase" evidence="4">
    <location>
        <begin position="9"/>
        <end position="160"/>
    </location>
</feature>
<dbReference type="Gene3D" id="3.40.630.30">
    <property type="match status" value="1"/>
</dbReference>
<dbReference type="Pfam" id="PF01817">
    <property type="entry name" value="CM_2"/>
    <property type="match status" value="1"/>
</dbReference>
<accession>A0A927K7H7</accession>
<dbReference type="GO" id="GO:0046417">
    <property type="term" value="P:chorismate metabolic process"/>
    <property type="evidence" value="ECO:0007669"/>
    <property type="project" value="InterPro"/>
</dbReference>
<dbReference type="GO" id="GO:0016747">
    <property type="term" value="F:acyltransferase activity, transferring groups other than amino-acyl groups"/>
    <property type="evidence" value="ECO:0007669"/>
    <property type="project" value="InterPro"/>
</dbReference>
<dbReference type="Pfam" id="PF00583">
    <property type="entry name" value="Acetyltransf_1"/>
    <property type="match status" value="1"/>
</dbReference>
<keyword evidence="1" id="KW-0808">Transferase</keyword>
<dbReference type="InterPro" id="IPR036263">
    <property type="entry name" value="Chorismate_II_sf"/>
</dbReference>
<dbReference type="InterPro" id="IPR002701">
    <property type="entry name" value="CM_II_prokaryot"/>
</dbReference>
<comment type="caution">
    <text evidence="5">The sequence shown here is derived from an EMBL/GenBank/DDBJ whole genome shotgun (WGS) entry which is preliminary data.</text>
</comment>
<dbReference type="InterPro" id="IPR016181">
    <property type="entry name" value="Acyl_CoA_acyltransferase"/>
</dbReference>
<evidence type="ECO:0000256" key="2">
    <source>
        <dbReference type="ARBA" id="ARBA00023315"/>
    </source>
</evidence>
<dbReference type="InterPro" id="IPR050832">
    <property type="entry name" value="Bact_Acetyltransf"/>
</dbReference>
<sequence>MPTEAVADLELRAAVPTDLPAVAEVYVAARAAAVPAMPAPVRPEAEVRAWVSGWDLSRHETWVATSGGAVVGFASLTGDWLDSLYVLPGHARGGVGSALLGVVMGLRPQGFSLWVFEQNQPARAFYAAHGLLELESTDGSANEERSPDLRVAWPGAEPLAFLRAQIDEVDDDLARLLARRVALTSAVQRHKPVAGQAGRDPEREHAIADRMARHAPALGAARLQRIVHTIITESLEVDAAADGSEGS</sequence>
<dbReference type="PANTHER" id="PTHR43877">
    <property type="entry name" value="AMINOALKYLPHOSPHONATE N-ACETYLTRANSFERASE-RELATED-RELATED"/>
    <property type="match status" value="1"/>
</dbReference>
<dbReference type="EMBL" id="JACYXZ010000001">
    <property type="protein sequence ID" value="MBD8869231.1"/>
    <property type="molecule type" value="Genomic_DNA"/>
</dbReference>
<reference evidence="5" key="1">
    <citation type="submission" date="2020-09" db="EMBL/GenBank/DDBJ databases">
        <title>Nocardioides sp. strain MJB4 16S ribosomal RNA gene Genome sequencing and assembly.</title>
        <authorList>
            <person name="Kim I."/>
        </authorList>
    </citation>
    <scope>NUCLEOTIDE SEQUENCE</scope>
    <source>
        <strain evidence="5">MJB4</strain>
    </source>
</reference>
<gene>
    <name evidence="5" type="ORF">IE331_06295</name>
</gene>
<protein>
    <submittedName>
        <fullName evidence="5">GNAT family N-acetyltransferase</fullName>
    </submittedName>
</protein>
<dbReference type="PROSITE" id="PS51186">
    <property type="entry name" value="GNAT"/>
    <property type="match status" value="1"/>
</dbReference>
<evidence type="ECO:0000313" key="5">
    <source>
        <dbReference type="EMBL" id="MBD8869231.1"/>
    </source>
</evidence>
<dbReference type="GO" id="GO:0004106">
    <property type="term" value="F:chorismate mutase activity"/>
    <property type="evidence" value="ECO:0007669"/>
    <property type="project" value="InterPro"/>
</dbReference>
<dbReference type="InterPro" id="IPR036979">
    <property type="entry name" value="CM_dom_sf"/>
</dbReference>
<dbReference type="SUPFAM" id="SSF48600">
    <property type="entry name" value="Chorismate mutase II"/>
    <property type="match status" value="1"/>
</dbReference>
<dbReference type="InterPro" id="IPR000182">
    <property type="entry name" value="GNAT_dom"/>
</dbReference>
<dbReference type="AlphaFoldDB" id="A0A927K7H7"/>
<organism evidence="5 6">
    <name type="scientific">Nocardioides donggukensis</name>
    <dbReference type="NCBI Taxonomy" id="2774019"/>
    <lineage>
        <taxon>Bacteria</taxon>
        <taxon>Bacillati</taxon>
        <taxon>Actinomycetota</taxon>
        <taxon>Actinomycetes</taxon>
        <taxon>Propionibacteriales</taxon>
        <taxon>Nocardioidaceae</taxon>
        <taxon>Nocardioides</taxon>
    </lineage>
</organism>
<evidence type="ECO:0000313" key="6">
    <source>
        <dbReference type="Proteomes" id="UP000616839"/>
    </source>
</evidence>
<name>A0A927K7H7_9ACTN</name>
<evidence type="ECO:0000259" key="4">
    <source>
        <dbReference type="PROSITE" id="PS51186"/>
    </source>
</evidence>
<feature type="domain" description="Chorismate mutase" evidence="3">
    <location>
        <begin position="153"/>
        <end position="242"/>
    </location>
</feature>
<evidence type="ECO:0000256" key="1">
    <source>
        <dbReference type="ARBA" id="ARBA00022679"/>
    </source>
</evidence>
<dbReference type="Gene3D" id="1.20.59.10">
    <property type="entry name" value="Chorismate mutase"/>
    <property type="match status" value="1"/>
</dbReference>
<keyword evidence="2" id="KW-0012">Acyltransferase</keyword>
<keyword evidence="6" id="KW-1185">Reference proteome</keyword>
<dbReference type="SMART" id="SM00830">
    <property type="entry name" value="CM_2"/>
    <property type="match status" value="1"/>
</dbReference>
<dbReference type="RefSeq" id="WP_192141494.1">
    <property type="nucleotide sequence ID" value="NZ_JACYXZ010000001.1"/>
</dbReference>
<proteinExistence type="predicted"/>
<dbReference type="Proteomes" id="UP000616839">
    <property type="component" value="Unassembled WGS sequence"/>
</dbReference>
<evidence type="ECO:0000259" key="3">
    <source>
        <dbReference type="PROSITE" id="PS51168"/>
    </source>
</evidence>
<dbReference type="CDD" id="cd04301">
    <property type="entry name" value="NAT_SF"/>
    <property type="match status" value="1"/>
</dbReference>